<accession>A0ABS4JLG7</accession>
<sequence length="232" mass="25864">MNSVNTKLLKKPEAMIFDMDGTLFKTETLLIPAYDRLFTQLREEGVYTGETPPVERMLSSLGMVLDDLWERVLPGEDKKVHERADELLLENELTGLHQFDTQLYPGTKAMLEELKSSGVRLFVASNGLEGYVKGIADAHHITPLFEELYSAGQYQTASKVDLVHILLEKHGISSAWMVGDRSSDVEAGLQNGLTVIGCAYAGFCGEHELKGSHQIIQSFKELTSLYLKAEEQ</sequence>
<dbReference type="SFLD" id="SFLDS00003">
    <property type="entry name" value="Haloacid_Dehalogenase"/>
    <property type="match status" value="1"/>
</dbReference>
<dbReference type="InterPro" id="IPR050155">
    <property type="entry name" value="HAD-like_hydrolase_sf"/>
</dbReference>
<dbReference type="SUPFAM" id="SSF56784">
    <property type="entry name" value="HAD-like"/>
    <property type="match status" value="1"/>
</dbReference>
<dbReference type="InterPro" id="IPR036412">
    <property type="entry name" value="HAD-like_sf"/>
</dbReference>
<keyword evidence="2" id="KW-1185">Reference proteome</keyword>
<dbReference type="PANTHER" id="PTHR43434">
    <property type="entry name" value="PHOSPHOGLYCOLATE PHOSPHATASE"/>
    <property type="match status" value="1"/>
</dbReference>
<comment type="caution">
    <text evidence="1">The sequence shown here is derived from an EMBL/GenBank/DDBJ whole genome shotgun (WGS) entry which is preliminary data.</text>
</comment>
<dbReference type="Proteomes" id="UP001519288">
    <property type="component" value="Unassembled WGS sequence"/>
</dbReference>
<dbReference type="InterPro" id="IPR023214">
    <property type="entry name" value="HAD_sf"/>
</dbReference>
<gene>
    <name evidence="1" type="ORF">J2Z69_003640</name>
</gene>
<reference evidence="1 2" key="1">
    <citation type="submission" date="2021-03" db="EMBL/GenBank/DDBJ databases">
        <title>Genomic Encyclopedia of Type Strains, Phase IV (KMG-IV): sequencing the most valuable type-strain genomes for metagenomic binning, comparative biology and taxonomic classification.</title>
        <authorList>
            <person name="Goeker M."/>
        </authorList>
    </citation>
    <scope>NUCLEOTIDE SEQUENCE [LARGE SCALE GENOMIC DNA]</scope>
    <source>
        <strain evidence="1 2">DSM 26806</strain>
    </source>
</reference>
<evidence type="ECO:0000313" key="2">
    <source>
        <dbReference type="Proteomes" id="UP001519288"/>
    </source>
</evidence>
<dbReference type="Gene3D" id="3.40.50.1000">
    <property type="entry name" value="HAD superfamily/HAD-like"/>
    <property type="match status" value="1"/>
</dbReference>
<protein>
    <submittedName>
        <fullName evidence="1">Phosphoglycolate phosphatase-like HAD superfamily hydrolase</fullName>
    </submittedName>
</protein>
<dbReference type="RefSeq" id="WP_209865814.1">
    <property type="nucleotide sequence ID" value="NZ_JAGGLD010000009.1"/>
</dbReference>
<dbReference type="PANTHER" id="PTHR43434:SF1">
    <property type="entry name" value="PHOSPHOGLYCOLATE PHOSPHATASE"/>
    <property type="match status" value="1"/>
</dbReference>
<name>A0ABS4JLG7_9BACL</name>
<proteinExistence type="predicted"/>
<dbReference type="InterPro" id="IPR041492">
    <property type="entry name" value="HAD_2"/>
</dbReference>
<dbReference type="SFLD" id="SFLDG01129">
    <property type="entry name" value="C1.5:_HAD__Beta-PGM__Phosphata"/>
    <property type="match status" value="1"/>
</dbReference>
<organism evidence="1 2">
    <name type="scientific">Paenibacillus shirakamiensis</name>
    <dbReference type="NCBI Taxonomy" id="1265935"/>
    <lineage>
        <taxon>Bacteria</taxon>
        <taxon>Bacillati</taxon>
        <taxon>Bacillota</taxon>
        <taxon>Bacilli</taxon>
        <taxon>Bacillales</taxon>
        <taxon>Paenibacillaceae</taxon>
        <taxon>Paenibacillus</taxon>
    </lineage>
</organism>
<dbReference type="InterPro" id="IPR023198">
    <property type="entry name" value="PGP-like_dom2"/>
</dbReference>
<dbReference type="Gene3D" id="1.10.150.240">
    <property type="entry name" value="Putative phosphatase, domain 2"/>
    <property type="match status" value="1"/>
</dbReference>
<evidence type="ECO:0000313" key="1">
    <source>
        <dbReference type="EMBL" id="MBP2002554.1"/>
    </source>
</evidence>
<dbReference type="Pfam" id="PF13419">
    <property type="entry name" value="HAD_2"/>
    <property type="match status" value="1"/>
</dbReference>
<dbReference type="EMBL" id="JAGGLD010000009">
    <property type="protein sequence ID" value="MBP2002554.1"/>
    <property type="molecule type" value="Genomic_DNA"/>
</dbReference>